<dbReference type="VEuPathDB" id="FungiDB:VP01_1296g3"/>
<dbReference type="OrthoDB" id="192832at2759"/>
<dbReference type="AlphaFoldDB" id="A0A0L6VN89"/>
<gene>
    <name evidence="2" type="ORF">VP01_1296g3</name>
</gene>
<organism evidence="2 3">
    <name type="scientific">Puccinia sorghi</name>
    <dbReference type="NCBI Taxonomy" id="27349"/>
    <lineage>
        <taxon>Eukaryota</taxon>
        <taxon>Fungi</taxon>
        <taxon>Dikarya</taxon>
        <taxon>Basidiomycota</taxon>
        <taxon>Pucciniomycotina</taxon>
        <taxon>Pucciniomycetes</taxon>
        <taxon>Pucciniales</taxon>
        <taxon>Pucciniaceae</taxon>
        <taxon>Puccinia</taxon>
    </lineage>
</organism>
<evidence type="ECO:0000313" key="3">
    <source>
        <dbReference type="Proteomes" id="UP000037035"/>
    </source>
</evidence>
<evidence type="ECO:0000256" key="1">
    <source>
        <dbReference type="SAM" id="MobiDB-lite"/>
    </source>
</evidence>
<comment type="caution">
    <text evidence="2">The sequence shown here is derived from an EMBL/GenBank/DDBJ whole genome shotgun (WGS) entry which is preliminary data.</text>
</comment>
<evidence type="ECO:0000313" key="2">
    <source>
        <dbReference type="EMBL" id="KNZ62241.1"/>
    </source>
</evidence>
<name>A0A0L6VN89_9BASI</name>
<accession>A0A0L6VN89</accession>
<reference evidence="2 3" key="1">
    <citation type="submission" date="2015-08" db="EMBL/GenBank/DDBJ databases">
        <title>Next Generation Sequencing and Analysis of the Genome of Puccinia sorghi L Schw, the Causal Agent of Maize Common Rust.</title>
        <authorList>
            <person name="Rochi L."/>
            <person name="Burguener G."/>
            <person name="Darino M."/>
            <person name="Turjanski A."/>
            <person name="Kreff E."/>
            <person name="Dieguez M.J."/>
            <person name="Sacco F."/>
        </authorList>
    </citation>
    <scope>NUCLEOTIDE SEQUENCE [LARGE SCALE GENOMIC DNA]</scope>
    <source>
        <strain evidence="2 3">RO10H11247</strain>
    </source>
</reference>
<dbReference type="EMBL" id="LAVV01003298">
    <property type="protein sequence ID" value="KNZ62241.1"/>
    <property type="molecule type" value="Genomic_DNA"/>
</dbReference>
<sequence length="520" mass="56966">MRCGLNQLNIKVEGRARIVEQSTFLTRGSIPRNQPKGTTTTASAVVWLQSIPALLSLLTPVLASHPNNLITRLAYRQLGGSVAVKPAPVPQISIWSHYNTISGFTFFDSFTFINRWDNTSHSAAYYVDQQEAQRLSLAYVDDHARAIIAVDTTKDLSADVMPAVFLNTTTGTFRYNQTALRSSVRLESLERYDPGTLIIADFHHTPYGVSSFCPDLSVTCASWPACKCFFFIFSNSNTSAEIAQRITWVLVRQSGSFFVFPDRFLKAGMITLMGERPFTHNLGKHNAHHSTRMTVDSIFLSCSHDPSGIQTGKVLQETCNSKVNYNAGCSVEDPTTDFYGPTLNSNGGAVSICHNVHQFGNFSLEMVRLRRQDVPVDIKSNSPRPELWPVPVATWKSGASCDIPHKFGPQNLVINIAMCGDSDLNTYSQGKCPGKCYDYLLKGSHYKDVYFAINSIKIFKGLPDAVSKPVAPTTAPPKPATPLTEPPKPVNPVLGPKPADVSAVLPTGTSLVPSKPPPKP</sequence>
<protein>
    <submittedName>
        <fullName evidence="2">Uncharacterized protein</fullName>
    </submittedName>
</protein>
<dbReference type="Pfam" id="PF26113">
    <property type="entry name" value="GH16_XgeA"/>
    <property type="match status" value="2"/>
</dbReference>
<feature type="region of interest" description="Disordered" evidence="1">
    <location>
        <begin position="468"/>
        <end position="520"/>
    </location>
</feature>
<dbReference type="Gene3D" id="2.60.120.200">
    <property type="match status" value="2"/>
</dbReference>
<dbReference type="Proteomes" id="UP000037035">
    <property type="component" value="Unassembled WGS sequence"/>
</dbReference>
<feature type="compositionally biased region" description="Pro residues" evidence="1">
    <location>
        <begin position="474"/>
        <end position="490"/>
    </location>
</feature>
<proteinExistence type="predicted"/>
<keyword evidence="3" id="KW-1185">Reference proteome</keyword>
<dbReference type="STRING" id="27349.A0A0L6VN89"/>